<dbReference type="AlphaFoldDB" id="A0A0J6VCI0"/>
<accession>A0A0J6VCI0</accession>
<reference evidence="1 2" key="1">
    <citation type="submission" date="2015-03" db="EMBL/GenBank/DDBJ databases">
        <title>Genome sequencing of Methylobacterium aquaticum DSM16371 type strain.</title>
        <authorList>
            <person name="Chaudhry V."/>
            <person name="Patil P.B."/>
        </authorList>
    </citation>
    <scope>NUCLEOTIDE SEQUENCE [LARGE SCALE GENOMIC DNA]</scope>
    <source>
        <strain evidence="1 2">DSM 16371</strain>
    </source>
</reference>
<name>A0A0J6VCI0_9HYPH</name>
<dbReference type="Proteomes" id="UP000035929">
    <property type="component" value="Unassembled WGS sequence"/>
</dbReference>
<protein>
    <recommendedName>
        <fullName evidence="3">Hydantoinase B/oxoprolinase domain-containing protein</fullName>
    </recommendedName>
</protein>
<proteinExistence type="predicted"/>
<gene>
    <name evidence="1" type="ORF">VP06_09430</name>
</gene>
<dbReference type="PATRIC" id="fig|270351.6.peg.6667"/>
<dbReference type="EMBL" id="LABX01000065">
    <property type="protein sequence ID" value="KMO36771.1"/>
    <property type="molecule type" value="Genomic_DNA"/>
</dbReference>
<evidence type="ECO:0000313" key="2">
    <source>
        <dbReference type="Proteomes" id="UP000035929"/>
    </source>
</evidence>
<comment type="caution">
    <text evidence="1">The sequence shown here is derived from an EMBL/GenBank/DDBJ whole genome shotgun (WGS) entry which is preliminary data.</text>
</comment>
<evidence type="ECO:0008006" key="3">
    <source>
        <dbReference type="Google" id="ProtNLM"/>
    </source>
</evidence>
<evidence type="ECO:0000313" key="1">
    <source>
        <dbReference type="EMBL" id="KMO36771.1"/>
    </source>
</evidence>
<organism evidence="1 2">
    <name type="scientific">Methylobacterium aquaticum</name>
    <dbReference type="NCBI Taxonomy" id="270351"/>
    <lineage>
        <taxon>Bacteria</taxon>
        <taxon>Pseudomonadati</taxon>
        <taxon>Pseudomonadota</taxon>
        <taxon>Alphaproteobacteria</taxon>
        <taxon>Hyphomicrobiales</taxon>
        <taxon>Methylobacteriaceae</taxon>
        <taxon>Methylobacterium</taxon>
    </lineage>
</organism>
<sequence>MLVTQPVRLRRGDLFRHVTPSGGGWGDPLTRDPADVLRGVVEEKVTPAMAWERYGVVIAEEPRPRVDASATAALRRERLAIGAGSAPRGS</sequence>